<dbReference type="GO" id="GO:0009055">
    <property type="term" value="F:electron transfer activity"/>
    <property type="evidence" value="ECO:0007669"/>
    <property type="project" value="UniProtKB-UniRule"/>
</dbReference>
<dbReference type="PANTHER" id="PTHR36923:SF3">
    <property type="entry name" value="FERREDOXIN"/>
    <property type="match status" value="1"/>
</dbReference>
<dbReference type="PANTHER" id="PTHR36923">
    <property type="entry name" value="FERREDOXIN"/>
    <property type="match status" value="1"/>
</dbReference>
<keyword evidence="2 8" id="KW-0813">Transport</keyword>
<dbReference type="GO" id="GO:0005506">
    <property type="term" value="F:iron ion binding"/>
    <property type="evidence" value="ECO:0007669"/>
    <property type="project" value="UniProtKB-UniRule"/>
</dbReference>
<evidence type="ECO:0000256" key="3">
    <source>
        <dbReference type="ARBA" id="ARBA00022723"/>
    </source>
</evidence>
<comment type="cofactor">
    <cofactor evidence="1">
        <name>[3Fe-4S] cluster</name>
        <dbReference type="ChEBI" id="CHEBI:21137"/>
    </cofactor>
</comment>
<dbReference type="InterPro" id="IPR001080">
    <property type="entry name" value="3Fe4S_ferredoxin"/>
</dbReference>
<dbReference type="AlphaFoldDB" id="A0A1M6YM83"/>
<evidence type="ECO:0000313" key="10">
    <source>
        <dbReference type="Proteomes" id="UP000184363"/>
    </source>
</evidence>
<organism evidence="9 10">
    <name type="scientific">Pseudonocardia thermophila</name>
    <dbReference type="NCBI Taxonomy" id="1848"/>
    <lineage>
        <taxon>Bacteria</taxon>
        <taxon>Bacillati</taxon>
        <taxon>Actinomycetota</taxon>
        <taxon>Actinomycetes</taxon>
        <taxon>Pseudonocardiales</taxon>
        <taxon>Pseudonocardiaceae</taxon>
        <taxon>Pseudonocardia</taxon>
    </lineage>
</organism>
<dbReference type="RefSeq" id="WP_073459484.1">
    <property type="nucleotide sequence ID" value="NZ_FRAP01000020.1"/>
</dbReference>
<dbReference type="InterPro" id="IPR051269">
    <property type="entry name" value="Fe-S_cluster_ET"/>
</dbReference>
<evidence type="ECO:0000256" key="2">
    <source>
        <dbReference type="ARBA" id="ARBA00022448"/>
    </source>
</evidence>
<name>A0A1M6YM83_PSETH</name>
<dbReference type="Gene3D" id="3.30.70.20">
    <property type="match status" value="1"/>
</dbReference>
<dbReference type="EMBL" id="FRAP01000020">
    <property type="protein sequence ID" value="SHL19202.1"/>
    <property type="molecule type" value="Genomic_DNA"/>
</dbReference>
<keyword evidence="3 8" id="KW-0479">Metal-binding</keyword>
<protein>
    <recommendedName>
        <fullName evidence="8">Ferredoxin</fullName>
    </recommendedName>
</protein>
<evidence type="ECO:0000256" key="4">
    <source>
        <dbReference type="ARBA" id="ARBA00022982"/>
    </source>
</evidence>
<sequence>MKVVVDFDLCESNAVCMGIAPEVFEVRDDDFLYILDEHPPESLRPEIEEAVRSCPRAAIRIEED</sequence>
<evidence type="ECO:0000256" key="1">
    <source>
        <dbReference type="ARBA" id="ARBA00001927"/>
    </source>
</evidence>
<keyword evidence="10" id="KW-1185">Reference proteome</keyword>
<dbReference type="OrthoDB" id="3215002at2"/>
<keyword evidence="7" id="KW-0003">3Fe-4S</keyword>
<dbReference type="Pfam" id="PF13459">
    <property type="entry name" value="Fer4_15"/>
    <property type="match status" value="1"/>
</dbReference>
<reference evidence="9 10" key="1">
    <citation type="submission" date="2016-11" db="EMBL/GenBank/DDBJ databases">
        <authorList>
            <person name="Jaros S."/>
            <person name="Januszkiewicz K."/>
            <person name="Wedrychowicz H."/>
        </authorList>
    </citation>
    <scope>NUCLEOTIDE SEQUENCE [LARGE SCALE GENOMIC DNA]</scope>
    <source>
        <strain evidence="9 10">DSM 43832</strain>
    </source>
</reference>
<keyword evidence="5 8" id="KW-0408">Iron</keyword>
<dbReference type="Proteomes" id="UP000184363">
    <property type="component" value="Unassembled WGS sequence"/>
</dbReference>
<dbReference type="STRING" id="1848.SAMN05443637_120108"/>
<evidence type="ECO:0000313" key="9">
    <source>
        <dbReference type="EMBL" id="SHL19202.1"/>
    </source>
</evidence>
<accession>A0A1M6YM83</accession>
<evidence type="ECO:0000256" key="6">
    <source>
        <dbReference type="ARBA" id="ARBA00023014"/>
    </source>
</evidence>
<comment type="function">
    <text evidence="8">Ferredoxins are iron-sulfur proteins that transfer electrons in a wide variety of metabolic reactions.</text>
</comment>
<evidence type="ECO:0000256" key="7">
    <source>
        <dbReference type="ARBA" id="ARBA00023291"/>
    </source>
</evidence>
<dbReference type="PRINTS" id="PR00352">
    <property type="entry name" value="3FE4SFRDOXIN"/>
</dbReference>
<proteinExistence type="predicted"/>
<gene>
    <name evidence="9" type="ORF">SAMN05443637_120108</name>
</gene>
<evidence type="ECO:0000256" key="5">
    <source>
        <dbReference type="ARBA" id="ARBA00023004"/>
    </source>
</evidence>
<keyword evidence="4 8" id="KW-0249">Electron transport</keyword>
<dbReference type="GO" id="GO:0051538">
    <property type="term" value="F:3 iron, 4 sulfur cluster binding"/>
    <property type="evidence" value="ECO:0007669"/>
    <property type="project" value="UniProtKB-KW"/>
</dbReference>
<dbReference type="SUPFAM" id="SSF54862">
    <property type="entry name" value="4Fe-4S ferredoxins"/>
    <property type="match status" value="1"/>
</dbReference>
<keyword evidence="6 8" id="KW-0411">Iron-sulfur</keyword>
<evidence type="ECO:0000256" key="8">
    <source>
        <dbReference type="RuleBase" id="RU368020"/>
    </source>
</evidence>